<evidence type="ECO:0000313" key="1">
    <source>
        <dbReference type="EMBL" id="TWT82581.1"/>
    </source>
</evidence>
<sequence length="488" mass="52517">MSKFFSNRRNNEPAELSLNPLSRRNFLKWSGGCGALSSTAVLSQLLNLQLTQSAVADQADGSDYKALVCVFLLGGVDSFNVVAPHVQSEYDDYAAIRSNLALPREELKPINVDIANPSSRTLGLHKGMEKMQLLYNAGNAAVVANVGSLVFPTTKANYDTVKLPLGLFSHSDLIQHWQTSVPQSRSQVTGWGGRMADLLSSTTNGNPNISMNMALGSLNIFQTGNDVVPYVVNSNGATSLYGYGSNNVRDRIYTRLINDMYPSVADDALGQIYSDLLQRTLAKTKKVSIDAALEFNNATSADTSITFPSTSLGDKLKMVAKTINGRSTIGQGRQIFFVSAGGWDHHDEVLVNQEGMLPMVSDAIDAFYQETEAMGVSDCVTTFTASDFGRTLTSNGNGSDHAWGGNHFVVGGAVKGGKVYGNYPESLAPDNNQDVGRGRLIPTTSVDEYNAELAMWFGIANNQDLEDVLPNIRNFYAGGASTGPLGFL</sequence>
<comment type="caution">
    <text evidence="1">The sequence shown here is derived from an EMBL/GenBank/DDBJ whole genome shotgun (WGS) entry which is preliminary data.</text>
</comment>
<name>A0A5C5Z701_9BACT</name>
<dbReference type="OrthoDB" id="9779968at2"/>
<organism evidence="1 2">
    <name type="scientific">Novipirellula herctigrandis</name>
    <dbReference type="NCBI Taxonomy" id="2527986"/>
    <lineage>
        <taxon>Bacteria</taxon>
        <taxon>Pseudomonadati</taxon>
        <taxon>Planctomycetota</taxon>
        <taxon>Planctomycetia</taxon>
        <taxon>Pirellulales</taxon>
        <taxon>Pirellulaceae</taxon>
        <taxon>Novipirellula</taxon>
    </lineage>
</organism>
<gene>
    <name evidence="1" type="ORF">CA13_40440</name>
</gene>
<dbReference type="EMBL" id="SJPJ01000001">
    <property type="protein sequence ID" value="TWT82581.1"/>
    <property type="molecule type" value="Genomic_DNA"/>
</dbReference>
<dbReference type="InterPro" id="IPR006311">
    <property type="entry name" value="TAT_signal"/>
</dbReference>
<dbReference type="PANTHER" id="PTHR43737:SF1">
    <property type="entry name" value="DUF1501 DOMAIN-CONTAINING PROTEIN"/>
    <property type="match status" value="1"/>
</dbReference>
<dbReference type="PANTHER" id="PTHR43737">
    <property type="entry name" value="BLL7424 PROTEIN"/>
    <property type="match status" value="1"/>
</dbReference>
<keyword evidence="2" id="KW-1185">Reference proteome</keyword>
<proteinExistence type="predicted"/>
<dbReference type="InterPro" id="IPR019546">
    <property type="entry name" value="TAT_signal_bac_arc"/>
</dbReference>
<protein>
    <recommendedName>
        <fullName evidence="3">DUF1501 domain-containing protein</fullName>
    </recommendedName>
</protein>
<dbReference type="InterPro" id="IPR010869">
    <property type="entry name" value="DUF1501"/>
</dbReference>
<dbReference type="Pfam" id="PF07394">
    <property type="entry name" value="DUF1501"/>
    <property type="match status" value="1"/>
</dbReference>
<dbReference type="PROSITE" id="PS51318">
    <property type="entry name" value="TAT"/>
    <property type="match status" value="1"/>
</dbReference>
<evidence type="ECO:0008006" key="3">
    <source>
        <dbReference type="Google" id="ProtNLM"/>
    </source>
</evidence>
<accession>A0A5C5Z701</accession>
<dbReference type="Pfam" id="PF10518">
    <property type="entry name" value="TAT_signal"/>
    <property type="match status" value="1"/>
</dbReference>
<dbReference type="Proteomes" id="UP000315010">
    <property type="component" value="Unassembled WGS sequence"/>
</dbReference>
<dbReference type="AlphaFoldDB" id="A0A5C5Z701"/>
<reference evidence="1 2" key="1">
    <citation type="submission" date="2019-02" db="EMBL/GenBank/DDBJ databases">
        <title>Deep-cultivation of Planctomycetes and their phenomic and genomic characterization uncovers novel biology.</title>
        <authorList>
            <person name="Wiegand S."/>
            <person name="Jogler M."/>
            <person name="Boedeker C."/>
            <person name="Pinto D."/>
            <person name="Vollmers J."/>
            <person name="Rivas-Marin E."/>
            <person name="Kohn T."/>
            <person name="Peeters S.H."/>
            <person name="Heuer A."/>
            <person name="Rast P."/>
            <person name="Oberbeckmann S."/>
            <person name="Bunk B."/>
            <person name="Jeske O."/>
            <person name="Meyerdierks A."/>
            <person name="Storesund J.E."/>
            <person name="Kallscheuer N."/>
            <person name="Luecker S."/>
            <person name="Lage O.M."/>
            <person name="Pohl T."/>
            <person name="Merkel B.J."/>
            <person name="Hornburger P."/>
            <person name="Mueller R.-W."/>
            <person name="Bruemmer F."/>
            <person name="Labrenz M."/>
            <person name="Spormann A.M."/>
            <person name="Op Den Camp H."/>
            <person name="Overmann J."/>
            <person name="Amann R."/>
            <person name="Jetten M.S.M."/>
            <person name="Mascher T."/>
            <person name="Medema M.H."/>
            <person name="Devos D.P."/>
            <person name="Kaster A.-K."/>
            <person name="Ovreas L."/>
            <person name="Rohde M."/>
            <person name="Galperin M.Y."/>
            <person name="Jogler C."/>
        </authorList>
    </citation>
    <scope>NUCLEOTIDE SEQUENCE [LARGE SCALE GENOMIC DNA]</scope>
    <source>
        <strain evidence="1 2">CA13</strain>
    </source>
</reference>
<dbReference type="RefSeq" id="WP_146399167.1">
    <property type="nucleotide sequence ID" value="NZ_SJPJ01000001.1"/>
</dbReference>
<evidence type="ECO:0000313" key="2">
    <source>
        <dbReference type="Proteomes" id="UP000315010"/>
    </source>
</evidence>